<evidence type="ECO:0000256" key="1">
    <source>
        <dbReference type="ARBA" id="ARBA00000681"/>
    </source>
</evidence>
<dbReference type="InterPro" id="IPR000772">
    <property type="entry name" value="Ricin_B_lectin"/>
</dbReference>
<comment type="similarity">
    <text evidence="9 10">Belongs to the glycosyl hydrolase 11 (cellulase G) family.</text>
</comment>
<dbReference type="InterPro" id="IPR001137">
    <property type="entry name" value="Glyco_hydro_11"/>
</dbReference>
<keyword evidence="7 9" id="KW-0326">Glycosidase</keyword>
<dbReference type="SUPFAM" id="SSF49899">
    <property type="entry name" value="Concanavalin A-like lectins/glucanases"/>
    <property type="match status" value="1"/>
</dbReference>
<dbReference type="InterPro" id="IPR035992">
    <property type="entry name" value="Ricin_B-like_lectins"/>
</dbReference>
<evidence type="ECO:0000256" key="6">
    <source>
        <dbReference type="ARBA" id="ARBA00023277"/>
    </source>
</evidence>
<dbReference type="InterPro" id="IPR013319">
    <property type="entry name" value="GH11/12"/>
</dbReference>
<keyword evidence="6 9" id="KW-0119">Carbohydrate metabolism</keyword>
<name>A0ABS5JZD8_9BACT</name>
<evidence type="ECO:0000256" key="9">
    <source>
        <dbReference type="PROSITE-ProRule" id="PRU01097"/>
    </source>
</evidence>
<comment type="catalytic activity">
    <reaction evidence="1 9 10">
        <text>Endohydrolysis of (1-&gt;4)-beta-D-xylosidic linkages in xylans.</text>
        <dbReference type="EC" id="3.2.1.8"/>
    </reaction>
</comment>
<organism evidence="12 13">
    <name type="scientific">Carboxylicivirga linearis</name>
    <dbReference type="NCBI Taxonomy" id="1628157"/>
    <lineage>
        <taxon>Bacteria</taxon>
        <taxon>Pseudomonadati</taxon>
        <taxon>Bacteroidota</taxon>
        <taxon>Bacteroidia</taxon>
        <taxon>Marinilabiliales</taxon>
        <taxon>Marinilabiliaceae</taxon>
        <taxon>Carboxylicivirga</taxon>
    </lineage>
</organism>
<evidence type="ECO:0000313" key="13">
    <source>
        <dbReference type="Proteomes" id="UP000708576"/>
    </source>
</evidence>
<protein>
    <recommendedName>
        <fullName evidence="3 9">Endo-1,4-beta-xylanase</fullName>
        <ecNumber evidence="3 9">3.2.1.8</ecNumber>
    </recommendedName>
</protein>
<evidence type="ECO:0000259" key="11">
    <source>
        <dbReference type="PROSITE" id="PS51761"/>
    </source>
</evidence>
<dbReference type="PROSITE" id="PS50231">
    <property type="entry name" value="RICIN_B_LECTIN"/>
    <property type="match status" value="1"/>
</dbReference>
<dbReference type="Gene3D" id="2.60.120.180">
    <property type="match status" value="1"/>
</dbReference>
<dbReference type="PANTHER" id="PTHR46828">
    <property type="entry name" value="ENDO-1,4-BETA-XYLANASE A-RELATED"/>
    <property type="match status" value="1"/>
</dbReference>
<gene>
    <name evidence="12" type="ORF">KEM10_15425</name>
</gene>
<dbReference type="Gene3D" id="2.80.10.50">
    <property type="match status" value="1"/>
</dbReference>
<dbReference type="PROSITE" id="PS51257">
    <property type="entry name" value="PROKAR_LIPOPROTEIN"/>
    <property type="match status" value="1"/>
</dbReference>
<dbReference type="InterPro" id="IPR013320">
    <property type="entry name" value="ConA-like_dom_sf"/>
</dbReference>
<reference evidence="12 13" key="1">
    <citation type="journal article" date="2015" name="Int. J. Syst. Evol. Microbiol.">
        <title>Carboxylicivirga linearis sp. nov., isolated from a sea cucumber culture pond.</title>
        <authorList>
            <person name="Wang F.Q."/>
            <person name="Zhou Y.X."/>
            <person name="Lin X.Z."/>
            <person name="Chen G.J."/>
            <person name="Du Z.J."/>
        </authorList>
    </citation>
    <scope>NUCLEOTIDE SEQUENCE [LARGE SCALE GENOMIC DNA]</scope>
    <source>
        <strain evidence="12 13">FB218</strain>
    </source>
</reference>
<dbReference type="InterPro" id="IPR033123">
    <property type="entry name" value="GH11_dom"/>
</dbReference>
<dbReference type="Proteomes" id="UP000708576">
    <property type="component" value="Unassembled WGS sequence"/>
</dbReference>
<proteinExistence type="inferred from homology"/>
<keyword evidence="5 9" id="KW-0378">Hydrolase</keyword>
<evidence type="ECO:0000256" key="8">
    <source>
        <dbReference type="ARBA" id="ARBA00023326"/>
    </source>
</evidence>
<keyword evidence="13" id="KW-1185">Reference proteome</keyword>
<dbReference type="Pfam" id="PF14200">
    <property type="entry name" value="RicinB_lectin_2"/>
    <property type="match status" value="2"/>
</dbReference>
<dbReference type="PANTHER" id="PTHR46828:SF2">
    <property type="entry name" value="ENDO-1,4-BETA-XYLANASE A-RELATED"/>
    <property type="match status" value="1"/>
</dbReference>
<feature type="active site" description="Proton donor" evidence="9">
    <location>
        <position position="218"/>
    </location>
</feature>
<dbReference type="GO" id="GO:0016787">
    <property type="term" value="F:hydrolase activity"/>
    <property type="evidence" value="ECO:0007669"/>
    <property type="project" value="UniProtKB-KW"/>
</dbReference>
<feature type="active site" description="Nucleophile" evidence="9">
    <location>
        <position position="123"/>
    </location>
</feature>
<feature type="domain" description="GH11" evidence="11">
    <location>
        <begin position="33"/>
        <end position="231"/>
    </location>
</feature>
<evidence type="ECO:0000256" key="5">
    <source>
        <dbReference type="ARBA" id="ARBA00022801"/>
    </source>
</evidence>
<dbReference type="PRINTS" id="PR00911">
    <property type="entry name" value="GLHYDRLASE11"/>
</dbReference>
<dbReference type="EMBL" id="JAGUCO010000013">
    <property type="protein sequence ID" value="MBS2099686.1"/>
    <property type="molecule type" value="Genomic_DNA"/>
</dbReference>
<accession>A0ABS5JZD8</accession>
<dbReference type="EC" id="3.2.1.8" evidence="3 9"/>
<evidence type="ECO:0000256" key="10">
    <source>
        <dbReference type="RuleBase" id="RU362015"/>
    </source>
</evidence>
<sequence length="380" mass="41306">MKQILSLTMVLILALYSCEEKLVEDMKPKLELQLKTYESGTNNDYFWSLWKSDGLNGSVNYTNGEGGNYSVSWDMYDGNFTCGKGWSSGSRNRVVGYNCGSFSLNGGGGSMAYYGWTRNPLIEYYVNEKWGAHRPADGASLGTVYSDGGTYNIYTSWRSNAPSIDGTQSFRQVYSTRTLQNSSGENHTITFANHANAWADAGYGLGADISPSAILLTEAWGSSNGYCNVTVWDGGSSSNTDPIAGVKRLVNRGSGLSIDGLGRTANGEEAAQYNSNSTNAHWNIVSAGSGFYYIVNQGTNMKLDGYGRTTNGDAVAQYNNSTTHVNAQWKIISAGSGYYYIQNRGTNMKIDGYGRTSDGSALAQYDSSTTHYNAQWQLVD</sequence>
<evidence type="ECO:0000256" key="4">
    <source>
        <dbReference type="ARBA" id="ARBA00022651"/>
    </source>
</evidence>
<comment type="pathway">
    <text evidence="2 9 10">Glycan degradation; xylan degradation.</text>
</comment>
<evidence type="ECO:0000313" key="12">
    <source>
        <dbReference type="EMBL" id="MBS2099686.1"/>
    </source>
</evidence>
<evidence type="ECO:0000256" key="2">
    <source>
        <dbReference type="ARBA" id="ARBA00004851"/>
    </source>
</evidence>
<dbReference type="SUPFAM" id="SSF50370">
    <property type="entry name" value="Ricin B-like lectins"/>
    <property type="match status" value="1"/>
</dbReference>
<keyword evidence="8 9" id="KW-0624">Polysaccharide degradation</keyword>
<dbReference type="RefSeq" id="WP_212216926.1">
    <property type="nucleotide sequence ID" value="NZ_JAGUCO010000013.1"/>
</dbReference>
<keyword evidence="4 9" id="KW-0858">Xylan degradation</keyword>
<comment type="caution">
    <text evidence="12">The sequence shown here is derived from an EMBL/GenBank/DDBJ whole genome shotgun (WGS) entry which is preliminary data.</text>
</comment>
<evidence type="ECO:0000256" key="7">
    <source>
        <dbReference type="ARBA" id="ARBA00023295"/>
    </source>
</evidence>
<dbReference type="PROSITE" id="PS51761">
    <property type="entry name" value="GH11_3"/>
    <property type="match status" value="1"/>
</dbReference>
<dbReference type="Pfam" id="PF00457">
    <property type="entry name" value="Glyco_hydro_11"/>
    <property type="match status" value="1"/>
</dbReference>
<evidence type="ECO:0000256" key="3">
    <source>
        <dbReference type="ARBA" id="ARBA00012590"/>
    </source>
</evidence>